<dbReference type="EC" id="2.7.2.1" evidence="6"/>
<dbReference type="HAMAP" id="MF_00020">
    <property type="entry name" value="Acetate_kinase"/>
    <property type="match status" value="1"/>
</dbReference>
<comment type="similarity">
    <text evidence="1 6 7">Belongs to the acetokinase family.</text>
</comment>
<dbReference type="InterPro" id="IPR043129">
    <property type="entry name" value="ATPase_NBD"/>
</dbReference>
<keyword evidence="6" id="KW-0460">Magnesium</keyword>
<proteinExistence type="inferred from homology"/>
<feature type="binding site" evidence="6">
    <location>
        <begin position="282"/>
        <end position="284"/>
    </location>
    <ligand>
        <name>ATP</name>
        <dbReference type="ChEBI" id="CHEBI:30616"/>
    </ligand>
</feature>
<evidence type="ECO:0000256" key="1">
    <source>
        <dbReference type="ARBA" id="ARBA00008748"/>
    </source>
</evidence>
<dbReference type="GO" id="GO:0006085">
    <property type="term" value="P:acetyl-CoA biosynthetic process"/>
    <property type="evidence" value="ECO:0007669"/>
    <property type="project" value="UniProtKB-UniRule"/>
</dbReference>
<dbReference type="PANTHER" id="PTHR21060:SF15">
    <property type="entry name" value="ACETATE KINASE-RELATED"/>
    <property type="match status" value="1"/>
</dbReference>
<keyword evidence="6" id="KW-0479">Metal-binding</keyword>
<dbReference type="InterPro" id="IPR000890">
    <property type="entry name" value="Aliphatic_acid_kin_short-chain"/>
</dbReference>
<comment type="subcellular location">
    <subcellularLocation>
        <location evidence="6">Cytoplasm</location>
    </subcellularLocation>
</comment>
<keyword evidence="4 6" id="KW-0418">Kinase</keyword>
<feature type="binding site" evidence="6">
    <location>
        <begin position="208"/>
        <end position="212"/>
    </location>
    <ligand>
        <name>ATP</name>
        <dbReference type="ChEBI" id="CHEBI:30616"/>
    </ligand>
</feature>
<dbReference type="Gene3D" id="3.30.420.40">
    <property type="match status" value="2"/>
</dbReference>
<feature type="binding site" evidence="6">
    <location>
        <position position="382"/>
    </location>
    <ligand>
        <name>Mg(2+)</name>
        <dbReference type="ChEBI" id="CHEBI:18420"/>
    </ligand>
</feature>
<dbReference type="PANTHER" id="PTHR21060">
    <property type="entry name" value="ACETATE KINASE"/>
    <property type="match status" value="1"/>
</dbReference>
<feature type="site" description="Transition state stabilizer" evidence="6">
    <location>
        <position position="241"/>
    </location>
</feature>
<evidence type="ECO:0000256" key="3">
    <source>
        <dbReference type="ARBA" id="ARBA00022741"/>
    </source>
</evidence>
<feature type="binding site" evidence="6">
    <location>
        <position position="19"/>
    </location>
    <ligand>
        <name>ATP</name>
        <dbReference type="ChEBI" id="CHEBI:30616"/>
    </ligand>
</feature>
<gene>
    <name evidence="6" type="primary">ackA</name>
    <name evidence="8" type="ORF">ABLG96_06485</name>
</gene>
<dbReference type="Pfam" id="PF00871">
    <property type="entry name" value="Acetate_kinase"/>
    <property type="match status" value="1"/>
</dbReference>
<evidence type="ECO:0000256" key="4">
    <source>
        <dbReference type="ARBA" id="ARBA00022777"/>
    </source>
</evidence>
<dbReference type="CDD" id="cd24010">
    <property type="entry name" value="ASKHA_NBD_AcK_PK"/>
    <property type="match status" value="1"/>
</dbReference>
<comment type="subunit">
    <text evidence="6">Homodimer.</text>
</comment>
<evidence type="ECO:0000313" key="8">
    <source>
        <dbReference type="EMBL" id="XCG64946.1"/>
    </source>
</evidence>
<evidence type="ECO:0000256" key="5">
    <source>
        <dbReference type="ARBA" id="ARBA00022840"/>
    </source>
</evidence>
<dbReference type="GO" id="GO:0006083">
    <property type="term" value="P:acetate metabolic process"/>
    <property type="evidence" value="ECO:0007669"/>
    <property type="project" value="TreeGrafter"/>
</dbReference>
<evidence type="ECO:0000256" key="6">
    <source>
        <dbReference type="HAMAP-Rule" id="MF_00020"/>
    </source>
</evidence>
<dbReference type="GO" id="GO:0008776">
    <property type="term" value="F:acetate kinase activity"/>
    <property type="evidence" value="ECO:0007669"/>
    <property type="project" value="UniProtKB-UniRule"/>
</dbReference>
<dbReference type="EMBL" id="CP159218">
    <property type="protein sequence ID" value="XCG64946.1"/>
    <property type="molecule type" value="Genomic_DNA"/>
</dbReference>
<dbReference type="AlphaFoldDB" id="A0AAU8DRV9"/>
<dbReference type="PROSITE" id="PS01075">
    <property type="entry name" value="ACETATE_KINASE_1"/>
    <property type="match status" value="1"/>
</dbReference>
<feature type="binding site" evidence="6">
    <location>
        <position position="12"/>
    </location>
    <ligand>
        <name>Mg(2+)</name>
        <dbReference type="ChEBI" id="CHEBI:18420"/>
    </ligand>
</feature>
<name>A0AAU8DRV9_9ACTN</name>
<feature type="site" description="Transition state stabilizer" evidence="6">
    <location>
        <position position="182"/>
    </location>
</feature>
<sequence>MTDDFAAVLVINAGSSSLKYQLVQPVSGIVRGSGLIERIGGPVSELRHTGPGGTTRSESRIPDATAAFAAMVDGFAAHGPDLAKQPPIAVGHRVVHGGTRFSAATLVDAGVRTEIEQLVPLAPLHQPANLAGIDAAAALFPDLPQVAVFDTAFHGTIPPAAHTYAVPQQWREEYAVRRYGFHGTSHRWASGRAAALLGRADARMVVLHLGNGASACAVDSGRSVETSMGLTPLEGLVMGSRSGDIDPAIAGHLARVAGLSAEQIDTALNQQSGLRGLVGDNDFRELQDRVDAGDPVAQLAFDVVVHRLVKYVGAYAATLGRLDAVVFTGGIGENSAALRTAVVEKLALFGAVLDPTRDAGRGERIVSSPTSRLTVLVVPTDEERQIAMECVQL</sequence>
<keyword evidence="3 6" id="KW-0547">Nucleotide-binding</keyword>
<dbReference type="SUPFAM" id="SSF53067">
    <property type="entry name" value="Actin-like ATPase domain"/>
    <property type="match status" value="2"/>
</dbReference>
<comment type="function">
    <text evidence="6">Catalyzes the formation of acetyl phosphate from acetate and ATP. Can also catalyze the reverse reaction.</text>
</comment>
<organism evidence="8">
    <name type="scientific">Nakamurella sp. A5-74</name>
    <dbReference type="NCBI Taxonomy" id="3158264"/>
    <lineage>
        <taxon>Bacteria</taxon>
        <taxon>Bacillati</taxon>
        <taxon>Actinomycetota</taxon>
        <taxon>Actinomycetes</taxon>
        <taxon>Nakamurellales</taxon>
        <taxon>Nakamurellaceae</taxon>
        <taxon>Nakamurella</taxon>
    </lineage>
</organism>
<dbReference type="PROSITE" id="PS01076">
    <property type="entry name" value="ACETATE_KINASE_2"/>
    <property type="match status" value="1"/>
</dbReference>
<keyword evidence="5 6" id="KW-0067">ATP-binding</keyword>
<dbReference type="InterPro" id="IPR023865">
    <property type="entry name" value="Aliphatic_acid_kinase_CS"/>
</dbReference>
<feature type="active site" description="Proton donor/acceptor" evidence="6">
    <location>
        <position position="150"/>
    </location>
</feature>
<dbReference type="NCBIfam" id="TIGR00016">
    <property type="entry name" value="ackA"/>
    <property type="match status" value="1"/>
</dbReference>
<dbReference type="GO" id="GO:0000287">
    <property type="term" value="F:magnesium ion binding"/>
    <property type="evidence" value="ECO:0007669"/>
    <property type="project" value="UniProtKB-UniRule"/>
</dbReference>
<dbReference type="GO" id="GO:0005524">
    <property type="term" value="F:ATP binding"/>
    <property type="evidence" value="ECO:0007669"/>
    <property type="project" value="UniProtKB-KW"/>
</dbReference>
<dbReference type="InterPro" id="IPR004372">
    <property type="entry name" value="Ac/propionate_kinase"/>
</dbReference>
<dbReference type="PRINTS" id="PR00471">
    <property type="entry name" value="ACETATEKNASE"/>
</dbReference>
<dbReference type="PIRSF" id="PIRSF000722">
    <property type="entry name" value="Acetate_prop_kin"/>
    <property type="match status" value="1"/>
</dbReference>
<feature type="binding site" evidence="6">
    <location>
        <position position="93"/>
    </location>
    <ligand>
        <name>substrate</name>
    </ligand>
</feature>
<dbReference type="GO" id="GO:0005737">
    <property type="term" value="C:cytoplasm"/>
    <property type="evidence" value="ECO:0007669"/>
    <property type="project" value="UniProtKB-SubCell"/>
</dbReference>
<accession>A0AAU8DRV9</accession>
<keyword evidence="2 6" id="KW-0808">Transferase</keyword>
<dbReference type="RefSeq" id="WP_353650557.1">
    <property type="nucleotide sequence ID" value="NZ_CP159218.1"/>
</dbReference>
<keyword evidence="6" id="KW-0963">Cytoplasm</keyword>
<feature type="binding site" evidence="6">
    <location>
        <begin position="330"/>
        <end position="334"/>
    </location>
    <ligand>
        <name>ATP</name>
        <dbReference type="ChEBI" id="CHEBI:30616"/>
    </ligand>
</feature>
<protein>
    <recommendedName>
        <fullName evidence="6">Acetate kinase</fullName>
        <ecNumber evidence="6">2.7.2.1</ecNumber>
    </recommendedName>
    <alternativeName>
        <fullName evidence="6">Acetokinase</fullName>
    </alternativeName>
</protein>
<evidence type="ECO:0000256" key="2">
    <source>
        <dbReference type="ARBA" id="ARBA00022679"/>
    </source>
</evidence>
<comment type="cofactor">
    <cofactor evidence="6">
        <name>Mg(2+)</name>
        <dbReference type="ChEBI" id="CHEBI:18420"/>
    </cofactor>
    <cofactor evidence="6">
        <name>Mn(2+)</name>
        <dbReference type="ChEBI" id="CHEBI:29035"/>
    </cofactor>
    <text evidence="6">Mg(2+). Can also accept Mn(2+).</text>
</comment>
<evidence type="ECO:0000256" key="7">
    <source>
        <dbReference type="RuleBase" id="RU003835"/>
    </source>
</evidence>
<comment type="pathway">
    <text evidence="6">Metabolic intermediate biosynthesis; acetyl-CoA biosynthesis; acetyl-CoA from acetate: step 1/2.</text>
</comment>
<reference evidence="8" key="1">
    <citation type="submission" date="2024-05" db="EMBL/GenBank/DDBJ databases">
        <authorList>
            <person name="Cai S.Y."/>
            <person name="Jin L.M."/>
            <person name="Li H.R."/>
        </authorList>
    </citation>
    <scope>NUCLEOTIDE SEQUENCE</scope>
    <source>
        <strain evidence="8">A5-74</strain>
    </source>
</reference>
<comment type="catalytic activity">
    <reaction evidence="6">
        <text>acetate + ATP = acetyl phosphate + ADP</text>
        <dbReference type="Rhea" id="RHEA:11352"/>
        <dbReference type="ChEBI" id="CHEBI:22191"/>
        <dbReference type="ChEBI" id="CHEBI:30089"/>
        <dbReference type="ChEBI" id="CHEBI:30616"/>
        <dbReference type="ChEBI" id="CHEBI:456216"/>
        <dbReference type="EC" id="2.7.2.1"/>
    </reaction>
</comment>